<evidence type="ECO:0000256" key="1">
    <source>
        <dbReference type="SAM" id="MobiDB-lite"/>
    </source>
</evidence>
<accession>A0A291RYV4</accession>
<reference evidence="3 4" key="1">
    <citation type="submission" date="2017-10" db="EMBL/GenBank/DDBJ databases">
        <title>Comparative genomics between pathogenic Norcardia.</title>
        <authorList>
            <person name="Zeng L."/>
        </authorList>
    </citation>
    <scope>NUCLEOTIDE SEQUENCE [LARGE SCALE GENOMIC DNA]</scope>
    <source>
        <strain evidence="3 4">NC_YFY_NT001</strain>
        <plasmid evidence="4">Plasmid p_nc_yfy_nt001</plasmid>
    </source>
</reference>
<evidence type="ECO:0000313" key="3">
    <source>
        <dbReference type="EMBL" id="ATL72479.1"/>
    </source>
</evidence>
<keyword evidence="2" id="KW-0732">Signal</keyword>
<dbReference type="KEGG" id="ntp:CRH09_39585"/>
<feature type="signal peptide" evidence="2">
    <location>
        <begin position="1"/>
        <end position="28"/>
    </location>
</feature>
<proteinExistence type="predicted"/>
<gene>
    <name evidence="3" type="ORF">CRH09_39585</name>
</gene>
<geneLocation type="plasmid" evidence="4">
    <name>p_nc_yfy_nt001</name>
</geneLocation>
<dbReference type="Proteomes" id="UP000221961">
    <property type="component" value="Plasmid p_NC_YFY_NT001"/>
</dbReference>
<protein>
    <submittedName>
        <fullName evidence="3">Uncharacterized protein</fullName>
    </submittedName>
</protein>
<evidence type="ECO:0000256" key="2">
    <source>
        <dbReference type="SAM" id="SignalP"/>
    </source>
</evidence>
<dbReference type="PROSITE" id="PS51257">
    <property type="entry name" value="PROKAR_LIPOPROTEIN"/>
    <property type="match status" value="1"/>
</dbReference>
<keyword evidence="3" id="KW-0614">Plasmid</keyword>
<organism evidence="3 4">
    <name type="scientific">Nocardia terpenica</name>
    <dbReference type="NCBI Taxonomy" id="455432"/>
    <lineage>
        <taxon>Bacteria</taxon>
        <taxon>Bacillati</taxon>
        <taxon>Actinomycetota</taxon>
        <taxon>Actinomycetes</taxon>
        <taxon>Mycobacteriales</taxon>
        <taxon>Nocardiaceae</taxon>
        <taxon>Nocardia</taxon>
    </lineage>
</organism>
<dbReference type="RefSeq" id="WP_098699274.1">
    <property type="nucleotide sequence ID" value="NZ_CP023779.1"/>
</dbReference>
<dbReference type="GeneID" id="88363353"/>
<sequence>MIDRHIRGHRTIAIVAAALALVALVAVAGCGRHDRTAPATTTSAVPGPAAPAGVDDRDPDQVLAWVAARVYSWRPGEDSSPAASFDRARPLLDPVYIRQVGASAAGLANVTGGTWARWRADKAVVSATARVTGDDHPADTPTSRQRVVAIAQHVTDPAAPSEPDRMLVAYMIVTRQTGTDRWRVSMVAPR</sequence>
<feature type="region of interest" description="Disordered" evidence="1">
    <location>
        <begin position="35"/>
        <end position="57"/>
    </location>
</feature>
<dbReference type="AlphaFoldDB" id="A0A291RYV4"/>
<dbReference type="EMBL" id="CP023779">
    <property type="protein sequence ID" value="ATL72479.1"/>
    <property type="molecule type" value="Genomic_DNA"/>
</dbReference>
<name>A0A291RYV4_9NOCA</name>
<evidence type="ECO:0000313" key="4">
    <source>
        <dbReference type="Proteomes" id="UP000221961"/>
    </source>
</evidence>
<feature type="compositionally biased region" description="Low complexity" evidence="1">
    <location>
        <begin position="37"/>
        <end position="53"/>
    </location>
</feature>
<feature type="chain" id="PRO_5038894293" evidence="2">
    <location>
        <begin position="29"/>
        <end position="190"/>
    </location>
</feature>